<evidence type="ECO:0008006" key="4">
    <source>
        <dbReference type="Google" id="ProtNLM"/>
    </source>
</evidence>
<feature type="compositionally biased region" description="Polar residues" evidence="1">
    <location>
        <begin position="91"/>
        <end position="107"/>
    </location>
</feature>
<feature type="compositionally biased region" description="Low complexity" evidence="1">
    <location>
        <begin position="108"/>
        <end position="131"/>
    </location>
</feature>
<feature type="compositionally biased region" description="Polar residues" evidence="1">
    <location>
        <begin position="236"/>
        <end position="247"/>
    </location>
</feature>
<reference evidence="2 3" key="1">
    <citation type="submission" date="2024-06" db="EMBL/GenBank/DDBJ databases">
        <title>Complete genome of Phlyctema vagabunda strain 19-DSS-EL-015.</title>
        <authorList>
            <person name="Fiorenzani C."/>
        </authorList>
    </citation>
    <scope>NUCLEOTIDE SEQUENCE [LARGE SCALE GENOMIC DNA]</scope>
    <source>
        <strain evidence="2 3">19-DSS-EL-015</strain>
    </source>
</reference>
<evidence type="ECO:0000313" key="2">
    <source>
        <dbReference type="EMBL" id="KAL3422227.1"/>
    </source>
</evidence>
<feature type="region of interest" description="Disordered" evidence="1">
    <location>
        <begin position="234"/>
        <end position="253"/>
    </location>
</feature>
<gene>
    <name evidence="2" type="ORF">PVAG01_06383</name>
</gene>
<organism evidence="2 3">
    <name type="scientific">Phlyctema vagabunda</name>
    <dbReference type="NCBI Taxonomy" id="108571"/>
    <lineage>
        <taxon>Eukaryota</taxon>
        <taxon>Fungi</taxon>
        <taxon>Dikarya</taxon>
        <taxon>Ascomycota</taxon>
        <taxon>Pezizomycotina</taxon>
        <taxon>Leotiomycetes</taxon>
        <taxon>Helotiales</taxon>
        <taxon>Dermateaceae</taxon>
        <taxon>Phlyctema</taxon>
    </lineage>
</organism>
<evidence type="ECO:0000313" key="3">
    <source>
        <dbReference type="Proteomes" id="UP001629113"/>
    </source>
</evidence>
<name>A0ABR4PGK2_9HELO</name>
<comment type="caution">
    <text evidence="2">The sequence shown here is derived from an EMBL/GenBank/DDBJ whole genome shotgun (WGS) entry which is preliminary data.</text>
</comment>
<dbReference type="Proteomes" id="UP001629113">
    <property type="component" value="Unassembled WGS sequence"/>
</dbReference>
<feature type="region of interest" description="Disordered" evidence="1">
    <location>
        <begin position="88"/>
        <end position="133"/>
    </location>
</feature>
<dbReference type="EMBL" id="JBFCZG010000005">
    <property type="protein sequence ID" value="KAL3422227.1"/>
    <property type="molecule type" value="Genomic_DNA"/>
</dbReference>
<protein>
    <recommendedName>
        <fullName evidence="4">Clr5 domain-containing protein</fullName>
    </recommendedName>
</protein>
<evidence type="ECO:0000256" key="1">
    <source>
        <dbReference type="SAM" id="MobiDB-lite"/>
    </source>
</evidence>
<keyword evidence="3" id="KW-1185">Reference proteome</keyword>
<proteinExistence type="predicted"/>
<sequence>MDHPFQSLFTVEENLARYRTRVTSWYCEDHKTIQDIVGLLERDGVEATMSQIEQYLVSWSIIPSSYIALAAVSNMQCSSEYELGTSSSSSCVLPTQSSTQGDPSSLYQEQTQDQEQQDSISQPASSSSYPQRRMQRQSWQLKVKCYYGPDVDACEGESTLETVPSGPSQMEQYELEDWSHEKLAVRCEKQGVVRPRPLGYLYRRAGDPAHTRGRQACEKRQKLRVRRPCVGDAVGLQQNSGKASPSRSAPAAL</sequence>
<accession>A0ABR4PGK2</accession>